<sequence length="94" mass="10361">MKWHGAGAKNFDPSPRVSFVTDHAKRTAGKSDGPFPTMSCVAGPGVWSTNYRAYCRELHDRPQVWCVPILPTFQGIISALHAARVRAGWSPHSE</sequence>
<gene>
    <name evidence="1" type="ORF">IF1G_00966</name>
</gene>
<evidence type="ECO:0000313" key="2">
    <source>
        <dbReference type="Proteomes" id="UP000315783"/>
    </source>
</evidence>
<name>A0A545VH34_9HYPO</name>
<organism evidence="1 2">
    <name type="scientific">Cordyceps javanica</name>
    <dbReference type="NCBI Taxonomy" id="43265"/>
    <lineage>
        <taxon>Eukaryota</taxon>
        <taxon>Fungi</taxon>
        <taxon>Dikarya</taxon>
        <taxon>Ascomycota</taxon>
        <taxon>Pezizomycotina</taxon>
        <taxon>Sordariomycetes</taxon>
        <taxon>Hypocreomycetidae</taxon>
        <taxon>Hypocreales</taxon>
        <taxon>Cordycipitaceae</taxon>
        <taxon>Cordyceps</taxon>
    </lineage>
</organism>
<comment type="caution">
    <text evidence="1">The sequence shown here is derived from an EMBL/GenBank/DDBJ whole genome shotgun (WGS) entry which is preliminary data.</text>
</comment>
<accession>A0A545VH34</accession>
<dbReference type="Proteomes" id="UP000315783">
    <property type="component" value="Unassembled WGS sequence"/>
</dbReference>
<keyword evidence="2" id="KW-1185">Reference proteome</keyword>
<protein>
    <submittedName>
        <fullName evidence="1">Uncharacterized protein</fullName>
    </submittedName>
</protein>
<reference evidence="1 2" key="1">
    <citation type="journal article" date="2019" name="Appl. Microbiol. Biotechnol.">
        <title>Genome sequence of Isaria javanica and comparative genome analysis insights into family S53 peptidase evolution in fungal entomopathogens.</title>
        <authorList>
            <person name="Lin R."/>
            <person name="Zhang X."/>
            <person name="Xin B."/>
            <person name="Zou M."/>
            <person name="Gao Y."/>
            <person name="Qin F."/>
            <person name="Hu Q."/>
            <person name="Xie B."/>
            <person name="Cheng X."/>
        </authorList>
    </citation>
    <scope>NUCLEOTIDE SEQUENCE [LARGE SCALE GENOMIC DNA]</scope>
    <source>
        <strain evidence="1 2">IJ1G</strain>
    </source>
</reference>
<evidence type="ECO:0000313" key="1">
    <source>
        <dbReference type="EMBL" id="TQW01035.1"/>
    </source>
</evidence>
<proteinExistence type="predicted"/>
<dbReference type="EMBL" id="SPUK01000001">
    <property type="protein sequence ID" value="TQW01035.1"/>
    <property type="molecule type" value="Genomic_DNA"/>
</dbReference>
<dbReference type="AlphaFoldDB" id="A0A545VH34"/>